<sequence>MSVSATMGVMKPLLGKLAALAGEEYKKLKGVKNQACFLEKELSAMNAALETMELMDELDAVAKDWRDQVREMSYDIENCIDDFERQFRAGHAKLGFIKKTARRLKMLGQYHRIADRMEKLKVLALEANDRRIRYNIDERKPNYNDIDPRLSAIYVETSGLVGTDGPREDIVSLLTDTEEKLKVVSIVGFGGLGKTTLAKQVYNEIQWQFDCTTIVTVSQRHNMIKLLHRIQLKLRMDVSSQGCEVEDIIDDLRKYLTNKRSSFEADERKRKASCKHV</sequence>
<feature type="domain" description="NB-ARC" evidence="6">
    <location>
        <begin position="170"/>
        <end position="261"/>
    </location>
</feature>
<dbReference type="GO" id="GO:0043531">
    <property type="term" value="F:ADP binding"/>
    <property type="evidence" value="ECO:0007669"/>
    <property type="project" value="InterPro"/>
</dbReference>
<keyword evidence="9" id="KW-1185">Reference proteome</keyword>
<evidence type="ECO:0000256" key="5">
    <source>
        <dbReference type="ARBA" id="ARBA00022821"/>
    </source>
</evidence>
<gene>
    <name evidence="8" type="ORF">TRITD_1Av1G224480</name>
</gene>
<evidence type="ECO:0000256" key="3">
    <source>
        <dbReference type="ARBA" id="ARBA00022737"/>
    </source>
</evidence>
<organism evidence="8 9">
    <name type="scientific">Triticum turgidum subsp. durum</name>
    <name type="common">Durum wheat</name>
    <name type="synonym">Triticum durum</name>
    <dbReference type="NCBI Taxonomy" id="4567"/>
    <lineage>
        <taxon>Eukaryota</taxon>
        <taxon>Viridiplantae</taxon>
        <taxon>Streptophyta</taxon>
        <taxon>Embryophyta</taxon>
        <taxon>Tracheophyta</taxon>
        <taxon>Spermatophyta</taxon>
        <taxon>Magnoliopsida</taxon>
        <taxon>Liliopsida</taxon>
        <taxon>Poales</taxon>
        <taxon>Poaceae</taxon>
        <taxon>BOP clade</taxon>
        <taxon>Pooideae</taxon>
        <taxon>Triticodae</taxon>
        <taxon>Triticeae</taxon>
        <taxon>Triticinae</taxon>
        <taxon>Triticum</taxon>
    </lineage>
</organism>
<dbReference type="Proteomes" id="UP000324705">
    <property type="component" value="Chromosome 1A"/>
</dbReference>
<dbReference type="Gramene" id="TRITD1Av1G224480.1">
    <property type="protein sequence ID" value="TRITD1Av1G224480.1"/>
    <property type="gene ID" value="TRITD1Av1G224480"/>
</dbReference>
<feature type="domain" description="Disease resistance N-terminal" evidence="7">
    <location>
        <begin position="9"/>
        <end position="94"/>
    </location>
</feature>
<dbReference type="PANTHER" id="PTHR19338:SF74">
    <property type="entry name" value="POWDERY MILDEW RESISTANCE PROTEIN 12-LIKE"/>
    <property type="match status" value="1"/>
</dbReference>
<evidence type="ECO:0000259" key="7">
    <source>
        <dbReference type="Pfam" id="PF18052"/>
    </source>
</evidence>
<dbReference type="OMA" id="KIDECNC"/>
<protein>
    <submittedName>
        <fullName evidence="8">Uncharacterized protein</fullName>
    </submittedName>
</protein>
<keyword evidence="5" id="KW-0611">Plant defense</keyword>
<dbReference type="CDD" id="cd14798">
    <property type="entry name" value="RX-CC_like"/>
    <property type="match status" value="1"/>
</dbReference>
<dbReference type="InterPro" id="IPR038005">
    <property type="entry name" value="RX-like_CC"/>
</dbReference>
<dbReference type="InterPro" id="IPR002182">
    <property type="entry name" value="NB-ARC"/>
</dbReference>
<dbReference type="SUPFAM" id="SSF52540">
    <property type="entry name" value="P-loop containing nucleoside triphosphate hydrolases"/>
    <property type="match status" value="1"/>
</dbReference>
<dbReference type="AlphaFoldDB" id="A0A9R0V3U9"/>
<evidence type="ECO:0000313" key="9">
    <source>
        <dbReference type="Proteomes" id="UP000324705"/>
    </source>
</evidence>
<dbReference type="EMBL" id="LT934111">
    <property type="protein sequence ID" value="VAH11411.1"/>
    <property type="molecule type" value="Genomic_DNA"/>
</dbReference>
<comment type="similarity">
    <text evidence="1">Belongs to the disease resistance NB-LRR family.</text>
</comment>
<dbReference type="InterPro" id="IPR041118">
    <property type="entry name" value="Rx_N"/>
</dbReference>
<evidence type="ECO:0000256" key="2">
    <source>
        <dbReference type="ARBA" id="ARBA00022614"/>
    </source>
</evidence>
<evidence type="ECO:0000256" key="1">
    <source>
        <dbReference type="ARBA" id="ARBA00008894"/>
    </source>
</evidence>
<dbReference type="InterPro" id="IPR027417">
    <property type="entry name" value="P-loop_NTPase"/>
</dbReference>
<evidence type="ECO:0000259" key="6">
    <source>
        <dbReference type="Pfam" id="PF00931"/>
    </source>
</evidence>
<reference evidence="8 9" key="1">
    <citation type="submission" date="2017-09" db="EMBL/GenBank/DDBJ databases">
        <authorList>
            <consortium name="International Durum Wheat Genome Sequencing Consortium (IDWGSC)"/>
            <person name="Milanesi L."/>
        </authorList>
    </citation>
    <scope>NUCLEOTIDE SEQUENCE [LARGE SCALE GENOMIC DNA]</scope>
    <source>
        <strain evidence="9">cv. Svevo</strain>
    </source>
</reference>
<keyword evidence="2" id="KW-0433">Leucine-rich repeat</keyword>
<keyword evidence="4" id="KW-0547">Nucleotide-binding</keyword>
<dbReference type="GO" id="GO:0006952">
    <property type="term" value="P:defense response"/>
    <property type="evidence" value="ECO:0007669"/>
    <property type="project" value="UniProtKB-KW"/>
</dbReference>
<dbReference type="Gene3D" id="3.40.50.300">
    <property type="entry name" value="P-loop containing nucleotide triphosphate hydrolases"/>
    <property type="match status" value="1"/>
</dbReference>
<keyword evidence="3" id="KW-0677">Repeat</keyword>
<evidence type="ECO:0000313" key="8">
    <source>
        <dbReference type="EMBL" id="VAH11411.1"/>
    </source>
</evidence>
<dbReference type="Pfam" id="PF00931">
    <property type="entry name" value="NB-ARC"/>
    <property type="match status" value="1"/>
</dbReference>
<proteinExistence type="inferred from homology"/>
<dbReference type="PANTHER" id="PTHR19338">
    <property type="entry name" value="TRANSLOCASE OF INNER MITOCHONDRIAL MEMBRANE 13 HOMOLOG"/>
    <property type="match status" value="1"/>
</dbReference>
<dbReference type="Gene3D" id="1.20.5.4130">
    <property type="match status" value="1"/>
</dbReference>
<name>A0A9R0V3U9_TRITD</name>
<accession>A0A9R0V3U9</accession>
<dbReference type="Pfam" id="PF18052">
    <property type="entry name" value="Rx_N"/>
    <property type="match status" value="1"/>
</dbReference>
<evidence type="ECO:0000256" key="4">
    <source>
        <dbReference type="ARBA" id="ARBA00022741"/>
    </source>
</evidence>